<accession>A0A6L2MI47</accession>
<dbReference type="InterPro" id="IPR013103">
    <property type="entry name" value="RVT_2"/>
</dbReference>
<dbReference type="Pfam" id="PF07727">
    <property type="entry name" value="RVT_2"/>
    <property type="match status" value="1"/>
</dbReference>
<reference evidence="2" key="1">
    <citation type="journal article" date="2019" name="Sci. Rep.">
        <title>Draft genome of Tanacetum cinerariifolium, the natural source of mosquito coil.</title>
        <authorList>
            <person name="Yamashiro T."/>
            <person name="Shiraishi A."/>
            <person name="Satake H."/>
            <person name="Nakayama K."/>
        </authorList>
    </citation>
    <scope>NUCLEOTIDE SEQUENCE</scope>
</reference>
<evidence type="ECO:0000259" key="1">
    <source>
        <dbReference type="Pfam" id="PF07727"/>
    </source>
</evidence>
<dbReference type="EMBL" id="BKCJ010006387">
    <property type="protein sequence ID" value="GEU71885.1"/>
    <property type="molecule type" value="Genomic_DNA"/>
</dbReference>
<evidence type="ECO:0000313" key="2">
    <source>
        <dbReference type="EMBL" id="GEU71885.1"/>
    </source>
</evidence>
<comment type="caution">
    <text evidence="2">The sequence shown here is derived from an EMBL/GenBank/DDBJ whole genome shotgun (WGS) entry which is preliminary data.</text>
</comment>
<organism evidence="2">
    <name type="scientific">Tanacetum cinerariifolium</name>
    <name type="common">Dalmatian daisy</name>
    <name type="synonym">Chrysanthemum cinerariifolium</name>
    <dbReference type="NCBI Taxonomy" id="118510"/>
    <lineage>
        <taxon>Eukaryota</taxon>
        <taxon>Viridiplantae</taxon>
        <taxon>Streptophyta</taxon>
        <taxon>Embryophyta</taxon>
        <taxon>Tracheophyta</taxon>
        <taxon>Spermatophyta</taxon>
        <taxon>Magnoliopsida</taxon>
        <taxon>eudicotyledons</taxon>
        <taxon>Gunneridae</taxon>
        <taxon>Pentapetalae</taxon>
        <taxon>asterids</taxon>
        <taxon>campanulids</taxon>
        <taxon>Asterales</taxon>
        <taxon>Asteraceae</taxon>
        <taxon>Asteroideae</taxon>
        <taxon>Anthemideae</taxon>
        <taxon>Anthemidinae</taxon>
        <taxon>Tanacetum</taxon>
    </lineage>
</organism>
<sequence>MHHEAYVVGASVLGGSLGYEEDTRSSEVYMNDLEMEFHERALLAKSKRFFNKGPQRFILQRPWLSEAEGLNLPNYNIRRILPTESHVNITEPSGTDSHVNIIDSSGLTMIQLKNPHQFIALYFPHYKKFTSVKPQTGPKTIKSILKNIVQHLKTQGESSSKLQTSRPLKSFPPCKHYGFYDHLPAFRVFNTRRQQIKETFHITFDESTEAIKFSKPTVEDITIAKSERYLPNEYLYHFESSQSSNDYSVQNDEILNDDRIEQRNHNNDKTIVDQQSLIKEVPQDEENHHGEPSSSSPFEDSLAVHTTKQILVSTLNPPLATPSPQDKWSRTNILSWLTLLDETGTVIRNKARFMAQCYRQKEEIDYDETFAPVARLEAIKIFLAFATYMNFIVYQIDVKSVFLNGKLKEEVYVQQPPGFESSEFPKYVFKLDKDVYRLKQTPRAWYETLSTILTENKFVKGKIDNKLFVYKSKTDVILVQVYGDDIIFGSTSKKLCK</sequence>
<name>A0A6L2MI47_TANCI</name>
<protein>
    <submittedName>
        <fullName evidence="2">Retrovirus-related Pol polyprotein from transposon TNT 1-94</fullName>
    </submittedName>
</protein>
<feature type="domain" description="Reverse transcriptase Ty1/copia-type" evidence="1">
    <location>
        <begin position="341"/>
        <end position="493"/>
    </location>
</feature>
<gene>
    <name evidence="2" type="ORF">Tci_043863</name>
</gene>
<dbReference type="AlphaFoldDB" id="A0A6L2MI47"/>
<proteinExistence type="predicted"/>